<organism evidence="2 3">
    <name type="scientific">Candidatus Opimibacter skivensis</name>
    <dbReference type="NCBI Taxonomy" id="2982028"/>
    <lineage>
        <taxon>Bacteria</taxon>
        <taxon>Pseudomonadati</taxon>
        <taxon>Bacteroidota</taxon>
        <taxon>Saprospiria</taxon>
        <taxon>Saprospirales</taxon>
        <taxon>Saprospiraceae</taxon>
        <taxon>Candidatus Opimibacter</taxon>
    </lineage>
</organism>
<accession>A0A9D7XRI7</accession>
<protein>
    <submittedName>
        <fullName evidence="2">T9SS type A sorting domain-containing protein</fullName>
    </submittedName>
</protein>
<evidence type="ECO:0000313" key="3">
    <source>
        <dbReference type="Proteomes" id="UP000808337"/>
    </source>
</evidence>
<name>A0A9D7XRI7_9BACT</name>
<sequence length="378" mass="39836">MQKKNILVIITLLATTVLLPAQIIITNATFPAAGDSLKTATDLAPTVNGLTAPGGPQTWDFTSLNPSTRQVTVFQPAANGSAFTSFPGAELVTISGVGAETYYDVSASAFSILGLTGSGLGGGLLDGIALKYAPPLPERRAPTAFFDINQAESNASIAISSAAIPGGILDSLGIPSGLFDSIRLRINVKRLEVVDGFGTLAIPGGIYDVLREKRTDFTSTAVDVHTFLGWVDIGSIIGGQLPGFGTDTTITNHFLSNTTKEPIAIVTVDPTQSFATQVEYKDLGITSAVSPVTDENNQVVVSPNPVSNEAIFDLKNIPSGKYNLRLFDANGQNVLSKELGSDRETISLQSLSSGVYIYQIVDRRNKITAMGKVMKVNP</sequence>
<dbReference type="NCBIfam" id="TIGR04183">
    <property type="entry name" value="Por_Secre_tail"/>
    <property type="match status" value="1"/>
</dbReference>
<evidence type="ECO:0000313" key="2">
    <source>
        <dbReference type="EMBL" id="MBK9985180.1"/>
    </source>
</evidence>
<dbReference type="EMBL" id="JADKGY010000033">
    <property type="protein sequence ID" value="MBK9985180.1"/>
    <property type="molecule type" value="Genomic_DNA"/>
</dbReference>
<gene>
    <name evidence="2" type="ORF">IPP15_22965</name>
</gene>
<feature type="domain" description="Secretion system C-terminal sorting" evidence="1">
    <location>
        <begin position="302"/>
        <end position="368"/>
    </location>
</feature>
<dbReference type="AlphaFoldDB" id="A0A9D7XRI7"/>
<reference evidence="2 3" key="1">
    <citation type="submission" date="2020-10" db="EMBL/GenBank/DDBJ databases">
        <title>Connecting structure to function with the recovery of over 1000 high-quality activated sludge metagenome-assembled genomes encoding full-length rRNA genes using long-read sequencing.</title>
        <authorList>
            <person name="Singleton C.M."/>
            <person name="Petriglieri F."/>
            <person name="Kristensen J.M."/>
            <person name="Kirkegaard R.H."/>
            <person name="Michaelsen T.Y."/>
            <person name="Andersen M.H."/>
            <person name="Karst S.M."/>
            <person name="Dueholm M.S."/>
            <person name="Nielsen P.H."/>
            <person name="Albertsen M."/>
        </authorList>
    </citation>
    <scope>NUCLEOTIDE SEQUENCE [LARGE SCALE GENOMIC DNA]</scope>
    <source>
        <strain evidence="2">Ribe_18-Q3-R11-54_MAXAC.273</strain>
    </source>
</reference>
<evidence type="ECO:0000259" key="1">
    <source>
        <dbReference type="Pfam" id="PF18962"/>
    </source>
</evidence>
<comment type="caution">
    <text evidence="2">The sequence shown here is derived from an EMBL/GenBank/DDBJ whole genome shotgun (WGS) entry which is preliminary data.</text>
</comment>
<dbReference type="Proteomes" id="UP000808337">
    <property type="component" value="Unassembled WGS sequence"/>
</dbReference>
<dbReference type="InterPro" id="IPR026444">
    <property type="entry name" value="Secre_tail"/>
</dbReference>
<proteinExistence type="predicted"/>
<dbReference type="Pfam" id="PF18962">
    <property type="entry name" value="Por_Secre_tail"/>
    <property type="match status" value="1"/>
</dbReference>